<evidence type="ECO:0000256" key="5">
    <source>
        <dbReference type="RuleBase" id="RU000499"/>
    </source>
</evidence>
<dbReference type="OrthoDB" id="446890at2759"/>
<name>A0A1L0B2T7_9ASCO</name>
<dbReference type="InterPro" id="IPR000889">
    <property type="entry name" value="Glutathione_peroxidase"/>
</dbReference>
<comment type="similarity">
    <text evidence="1 5">Belongs to the glutathione peroxidase family.</text>
</comment>
<dbReference type="GO" id="GO:0005782">
    <property type="term" value="C:peroxisomal matrix"/>
    <property type="evidence" value="ECO:0007669"/>
    <property type="project" value="EnsemblFungi"/>
</dbReference>
<dbReference type="VEuPathDB" id="FungiDB:HGUI_02332"/>
<evidence type="ECO:0000256" key="4">
    <source>
        <dbReference type="PIRSR" id="PIRSR000303-1"/>
    </source>
</evidence>
<dbReference type="Proteomes" id="UP000183365">
    <property type="component" value="Unassembled WGS sequence"/>
</dbReference>
<dbReference type="GO" id="GO:0007031">
    <property type="term" value="P:peroxisome organization"/>
    <property type="evidence" value="ECO:0007669"/>
    <property type="project" value="EnsemblFungi"/>
</dbReference>
<organism evidence="6 7">
    <name type="scientific">Hanseniaspora guilliermondii</name>
    <dbReference type="NCBI Taxonomy" id="56406"/>
    <lineage>
        <taxon>Eukaryota</taxon>
        <taxon>Fungi</taxon>
        <taxon>Dikarya</taxon>
        <taxon>Ascomycota</taxon>
        <taxon>Saccharomycotina</taxon>
        <taxon>Saccharomycetes</taxon>
        <taxon>Saccharomycodales</taxon>
        <taxon>Saccharomycodaceae</taxon>
        <taxon>Hanseniaspora</taxon>
    </lineage>
</organism>
<protein>
    <recommendedName>
        <fullName evidence="5">Glutathione peroxidase</fullName>
    </recommendedName>
</protein>
<dbReference type="GO" id="GO:0047066">
    <property type="term" value="F:phospholipid-hydroperoxide glutathione peroxidase activity"/>
    <property type="evidence" value="ECO:0007669"/>
    <property type="project" value="EnsemblFungi"/>
</dbReference>
<dbReference type="PIRSF" id="PIRSF000303">
    <property type="entry name" value="Glutathion_perox"/>
    <property type="match status" value="1"/>
</dbReference>
<dbReference type="InterPro" id="IPR036249">
    <property type="entry name" value="Thioredoxin-like_sf"/>
</dbReference>
<evidence type="ECO:0000256" key="2">
    <source>
        <dbReference type="ARBA" id="ARBA00022559"/>
    </source>
</evidence>
<evidence type="ECO:0000313" key="6">
    <source>
        <dbReference type="EMBL" id="SGZ40132.1"/>
    </source>
</evidence>
<dbReference type="SUPFAM" id="SSF52833">
    <property type="entry name" value="Thioredoxin-like"/>
    <property type="match status" value="1"/>
</dbReference>
<dbReference type="PANTHER" id="PTHR11592">
    <property type="entry name" value="GLUTATHIONE PEROXIDASE"/>
    <property type="match status" value="1"/>
</dbReference>
<dbReference type="AlphaFoldDB" id="A0A1L0B2T7"/>
<reference evidence="7" key="1">
    <citation type="submission" date="2016-11" db="EMBL/GenBank/DDBJ databases">
        <authorList>
            <person name="Guldener U."/>
        </authorList>
    </citation>
    <scope>NUCLEOTIDE SEQUENCE [LARGE SCALE GENOMIC DNA]</scope>
</reference>
<dbReference type="PANTHER" id="PTHR11592:SF78">
    <property type="entry name" value="GLUTATHIONE PEROXIDASE"/>
    <property type="match status" value="1"/>
</dbReference>
<gene>
    <name evidence="6" type="ORF">HGUI_02332</name>
</gene>
<evidence type="ECO:0000313" key="7">
    <source>
        <dbReference type="Proteomes" id="UP000183365"/>
    </source>
</evidence>
<proteinExistence type="inferred from homology"/>
<dbReference type="GO" id="GO:0034599">
    <property type="term" value="P:cellular response to oxidative stress"/>
    <property type="evidence" value="ECO:0007669"/>
    <property type="project" value="TreeGrafter"/>
</dbReference>
<dbReference type="GO" id="GO:0004602">
    <property type="term" value="F:glutathione peroxidase activity"/>
    <property type="evidence" value="ECO:0007669"/>
    <property type="project" value="EnsemblFungi"/>
</dbReference>
<dbReference type="PROSITE" id="PS51355">
    <property type="entry name" value="GLUTATHIONE_PEROXID_3"/>
    <property type="match status" value="1"/>
</dbReference>
<dbReference type="EMBL" id="FQNF01000040">
    <property type="protein sequence ID" value="SGZ40132.1"/>
    <property type="molecule type" value="Genomic_DNA"/>
</dbReference>
<keyword evidence="2 5" id="KW-0575">Peroxidase</keyword>
<keyword evidence="7" id="KW-1185">Reference proteome</keyword>
<dbReference type="Pfam" id="PF00255">
    <property type="entry name" value="GSHPx"/>
    <property type="match status" value="1"/>
</dbReference>
<dbReference type="CDD" id="cd00340">
    <property type="entry name" value="GSH_Peroxidase"/>
    <property type="match status" value="1"/>
</dbReference>
<evidence type="ECO:0000256" key="3">
    <source>
        <dbReference type="ARBA" id="ARBA00023002"/>
    </source>
</evidence>
<dbReference type="PRINTS" id="PR01011">
    <property type="entry name" value="GLUTPROXDASE"/>
</dbReference>
<keyword evidence="3 5" id="KW-0560">Oxidoreductase</keyword>
<accession>A0A1L0B2T7</accession>
<sequence>MSVYDFSIPLPNGEDNITLSNYKGKYILIVNVASKCRFNAQLFELQSLYSIYKDHLIIIGIPCNQFGNQEPLPNKDIVQFYKAAFGIEFPLSQISIVNGKNELPIYTFLKNEKRGLLGTKGIKWNFEKFLINKEGEVIARYSTNVTPTTIAKKLEKIIEV</sequence>
<dbReference type="Gene3D" id="3.40.30.10">
    <property type="entry name" value="Glutaredoxin"/>
    <property type="match status" value="1"/>
</dbReference>
<feature type="active site" evidence="4">
    <location>
        <position position="36"/>
    </location>
</feature>
<evidence type="ECO:0000256" key="1">
    <source>
        <dbReference type="ARBA" id="ARBA00006926"/>
    </source>
</evidence>